<dbReference type="SUPFAM" id="SSF51735">
    <property type="entry name" value="NAD(P)-binding Rossmann-fold domains"/>
    <property type="match status" value="1"/>
</dbReference>
<dbReference type="AlphaFoldDB" id="A0A1V2EWM5"/>
<dbReference type="STRING" id="1915074.SPHI_13400"/>
<dbReference type="RefSeq" id="WP_076744100.1">
    <property type="nucleotide sequence ID" value="NZ_MPSB01000004.1"/>
</dbReference>
<keyword evidence="1" id="KW-0520">NAD</keyword>
<evidence type="ECO:0000313" key="2">
    <source>
        <dbReference type="EMBL" id="ONF96554.1"/>
    </source>
</evidence>
<organism evidence="2 3">
    <name type="scientific">Sphingomonas jeddahensis</name>
    <dbReference type="NCBI Taxonomy" id="1915074"/>
    <lineage>
        <taxon>Bacteria</taxon>
        <taxon>Pseudomonadati</taxon>
        <taxon>Pseudomonadota</taxon>
        <taxon>Alphaproteobacteria</taxon>
        <taxon>Sphingomonadales</taxon>
        <taxon>Sphingomonadaceae</taxon>
        <taxon>Sphingomonas</taxon>
    </lineage>
</organism>
<protein>
    <recommendedName>
        <fullName evidence="4">NAD dependent epimerase/dehydratase family protein</fullName>
    </recommendedName>
</protein>
<dbReference type="Gene3D" id="3.40.50.720">
    <property type="entry name" value="NAD(P)-binding Rossmann-like Domain"/>
    <property type="match status" value="1"/>
</dbReference>
<proteinExistence type="predicted"/>
<accession>A0A1V2EWM5</accession>
<evidence type="ECO:0000256" key="1">
    <source>
        <dbReference type="ARBA" id="ARBA00023027"/>
    </source>
</evidence>
<sequence length="272" mass="28199">MRLFIFGLGYAASAIADASGAPLLATTRDGRDGTTRFDDEAAVRAGLAAATHILSSVPPAEDVDPVLASYGDALHGKWLGYLSSTGVYGDAAGAWVDETAPICGRRAARNAADAAWLALGARVFRLPGIYGPGRSPLDRVASGKAHRTGIPDQVFSRIHVADIASGVVAGFTAPPGAYNLADDRPCSQDEVIEHAAAMLGVSPPPVVSLNSLSPAARAFYAENRRVANGKAKRVLGWHPLYADYRLGLRAVSAITNPTAASAAPPAASMDQR</sequence>
<dbReference type="OrthoDB" id="9808276at2"/>
<name>A0A1V2EWM5_9SPHN</name>
<comment type="caution">
    <text evidence="2">The sequence shown here is derived from an EMBL/GenBank/DDBJ whole genome shotgun (WGS) entry which is preliminary data.</text>
</comment>
<dbReference type="InterPro" id="IPR036291">
    <property type="entry name" value="NAD(P)-bd_dom_sf"/>
</dbReference>
<keyword evidence="3" id="KW-1185">Reference proteome</keyword>
<dbReference type="PANTHER" id="PTHR43574">
    <property type="entry name" value="EPIMERASE-RELATED"/>
    <property type="match status" value="1"/>
</dbReference>
<evidence type="ECO:0008006" key="4">
    <source>
        <dbReference type="Google" id="ProtNLM"/>
    </source>
</evidence>
<reference evidence="2 3" key="1">
    <citation type="submission" date="2016-11" db="EMBL/GenBank/DDBJ databases">
        <title>Genome sequence of Sphingomonas jeddahensis G39.</title>
        <authorList>
            <person name="Poehlein A."/>
            <person name="Wuebbeler J.H."/>
            <person name="Steinbuechel A."/>
            <person name="Daniel R."/>
        </authorList>
    </citation>
    <scope>NUCLEOTIDE SEQUENCE [LARGE SCALE GENOMIC DNA]</scope>
    <source>
        <strain evidence="2 3">G39</strain>
    </source>
</reference>
<gene>
    <name evidence="2" type="ORF">SPHI_13400</name>
</gene>
<dbReference type="EMBL" id="MPSB01000004">
    <property type="protein sequence ID" value="ONF96554.1"/>
    <property type="molecule type" value="Genomic_DNA"/>
</dbReference>
<evidence type="ECO:0000313" key="3">
    <source>
        <dbReference type="Proteomes" id="UP000188729"/>
    </source>
</evidence>
<dbReference type="Proteomes" id="UP000188729">
    <property type="component" value="Unassembled WGS sequence"/>
</dbReference>